<reference evidence="1" key="1">
    <citation type="journal article" date="2012" name="Proc. Natl. Acad. Sci. U.S.A.">
        <title>Antigenic diversity is generated by distinct evolutionary mechanisms in African trypanosome species.</title>
        <authorList>
            <person name="Jackson A.P."/>
            <person name="Berry A."/>
            <person name="Aslett M."/>
            <person name="Allison H.C."/>
            <person name="Burton P."/>
            <person name="Vavrova-Anderson J."/>
            <person name="Brown R."/>
            <person name="Browne H."/>
            <person name="Corton N."/>
            <person name="Hauser H."/>
            <person name="Gamble J."/>
            <person name="Gilderthorp R."/>
            <person name="Marcello L."/>
            <person name="McQuillan J."/>
            <person name="Otto T.D."/>
            <person name="Quail M.A."/>
            <person name="Sanders M.J."/>
            <person name="van Tonder A."/>
            <person name="Ginger M.L."/>
            <person name="Field M.C."/>
            <person name="Barry J.D."/>
            <person name="Hertz-Fowler C."/>
            <person name="Berriman M."/>
        </authorList>
    </citation>
    <scope>NUCLEOTIDE SEQUENCE</scope>
    <source>
        <strain evidence="1">IL3000</strain>
    </source>
</reference>
<feature type="non-terminal residue" evidence="1">
    <location>
        <position position="281"/>
    </location>
</feature>
<evidence type="ECO:0000313" key="1">
    <source>
        <dbReference type="EMBL" id="CCC94318.1"/>
    </source>
</evidence>
<dbReference type="VEuPathDB" id="TriTrypDB:TcIL3000_10_10970"/>
<dbReference type="EMBL" id="HE575323">
    <property type="protein sequence ID" value="CCC94318.1"/>
    <property type="molecule type" value="Genomic_DNA"/>
</dbReference>
<accession>G0UY51</accession>
<proteinExistence type="predicted"/>
<protein>
    <submittedName>
        <fullName evidence="1">Uncharacterized protein TCIL3000_10_10970</fullName>
    </submittedName>
</protein>
<organism evidence="1">
    <name type="scientific">Trypanosoma congolense (strain IL3000)</name>
    <dbReference type="NCBI Taxonomy" id="1068625"/>
    <lineage>
        <taxon>Eukaryota</taxon>
        <taxon>Discoba</taxon>
        <taxon>Euglenozoa</taxon>
        <taxon>Kinetoplastea</taxon>
        <taxon>Metakinetoplastina</taxon>
        <taxon>Trypanosomatida</taxon>
        <taxon>Trypanosomatidae</taxon>
        <taxon>Trypanosoma</taxon>
        <taxon>Nannomonas</taxon>
    </lineage>
</organism>
<gene>
    <name evidence="1" type="ORF">TCIL3000_10_10970</name>
</gene>
<sequence>MERERDNGYLTPSWNVSGVRLAFAKFLESAPSLTTTHVSPRNFLSELKKMREDQSYRMCLMNGEYGQCHIKNGAPCLFVGDLPPEDTGEEGTSEVKDASRDDKNSVWSVFKQAVKIEAHSLIVFKGVWFASRVEVTGSGPVFFNECLFGAATHRSHRDAPSPAFASVHASVGGLCAFSECEFIHNCGSVGEAGGCEVPVLIGTGQTKLNVHNSSFFGSGIVSTAIMLSENALLEAENVSITRCGSHSLVVSDTSSALVFRSVFSQSNGGIWVKNNGQLEIR</sequence>
<name>G0UY51_TRYCI</name>
<dbReference type="AlphaFoldDB" id="G0UY51"/>